<organism evidence="2 3">
    <name type="scientific">Flavobacterium okayamense</name>
    <dbReference type="NCBI Taxonomy" id="2830782"/>
    <lineage>
        <taxon>Bacteria</taxon>
        <taxon>Pseudomonadati</taxon>
        <taxon>Bacteroidota</taxon>
        <taxon>Flavobacteriia</taxon>
        <taxon>Flavobacteriales</taxon>
        <taxon>Flavobacteriaceae</taxon>
        <taxon>Flavobacterium</taxon>
    </lineage>
</organism>
<feature type="domain" description="Knr4/Smi1-like" evidence="1">
    <location>
        <begin position="53"/>
        <end position="171"/>
    </location>
</feature>
<gene>
    <name evidence="2" type="ORF">KK2020170_21980</name>
</gene>
<evidence type="ECO:0000259" key="1">
    <source>
        <dbReference type="SMART" id="SM00860"/>
    </source>
</evidence>
<sequence>MQKEIFEYVDKSLLSLKDASLMFIPHSDMPIEMIDENVIKKNDWIPWKAIPSKVTDDDITGLENKINLKYPELYKDFLKYKHFYDLENINDIIFFKHCVRDWKCDLLENYFEYWEPDEIIKKGFIPFANYSDWGVVCFDTNRMNNNDCPIIMFDHENFYNEEVYFEELYSSFEVMAIELVNGI</sequence>
<keyword evidence="3" id="KW-1185">Reference proteome</keyword>
<name>A0ABN6HZX2_9FLAO</name>
<accession>A0ABN6HZX2</accession>
<evidence type="ECO:0000313" key="3">
    <source>
        <dbReference type="Proteomes" id="UP000825258"/>
    </source>
</evidence>
<protein>
    <recommendedName>
        <fullName evidence="1">Knr4/Smi1-like domain-containing protein</fullName>
    </recommendedName>
</protein>
<dbReference type="Pfam" id="PF09346">
    <property type="entry name" value="SMI1_KNR4"/>
    <property type="match status" value="1"/>
</dbReference>
<dbReference type="InterPro" id="IPR037883">
    <property type="entry name" value="Knr4/Smi1-like_sf"/>
</dbReference>
<dbReference type="EMBL" id="AP024749">
    <property type="protein sequence ID" value="BCY29330.1"/>
    <property type="molecule type" value="Genomic_DNA"/>
</dbReference>
<dbReference type="Proteomes" id="UP000825258">
    <property type="component" value="Chromosome"/>
</dbReference>
<dbReference type="SMART" id="SM00860">
    <property type="entry name" value="SMI1_KNR4"/>
    <property type="match status" value="1"/>
</dbReference>
<dbReference type="RefSeq" id="WP_221258418.1">
    <property type="nucleotide sequence ID" value="NZ_AP024749.1"/>
</dbReference>
<reference evidence="2 3" key="1">
    <citation type="submission" date="2021-06" db="EMBL/GenBank/DDBJ databases">
        <title>Whole genome sequences of Flavobacterium sp. KK2020170 and assembly.</title>
        <authorList>
            <person name="Kitahara K."/>
            <person name="Miyoshi S."/>
            <person name="Uesaka K."/>
        </authorList>
    </citation>
    <scope>NUCLEOTIDE SEQUENCE [LARGE SCALE GENOMIC DNA]</scope>
    <source>
        <strain evidence="2 3">KK2020170</strain>
    </source>
</reference>
<dbReference type="Gene3D" id="3.40.1580.10">
    <property type="entry name" value="SMI1/KNR4-like"/>
    <property type="match status" value="1"/>
</dbReference>
<dbReference type="InterPro" id="IPR018958">
    <property type="entry name" value="Knr4/Smi1-like_dom"/>
</dbReference>
<evidence type="ECO:0000313" key="2">
    <source>
        <dbReference type="EMBL" id="BCY29330.1"/>
    </source>
</evidence>
<proteinExistence type="predicted"/>
<dbReference type="SUPFAM" id="SSF160631">
    <property type="entry name" value="SMI1/KNR4-like"/>
    <property type="match status" value="1"/>
</dbReference>